<keyword evidence="2 5" id="KW-0812">Transmembrane</keyword>
<evidence type="ECO:0000259" key="6">
    <source>
        <dbReference type="Pfam" id="PF01490"/>
    </source>
</evidence>
<feature type="transmembrane region" description="Helical" evidence="5">
    <location>
        <begin position="148"/>
        <end position="169"/>
    </location>
</feature>
<dbReference type="eggNOG" id="KOG1305">
    <property type="taxonomic scope" value="Eukaryota"/>
</dbReference>
<reference evidence="9" key="2">
    <citation type="submission" date="2012-11" db="EMBL/GenBank/DDBJ databases">
        <authorList>
            <person name="Kuo A."/>
            <person name="Curtis B.A."/>
            <person name="Tanifuji G."/>
            <person name="Burki F."/>
            <person name="Gruber A."/>
            <person name="Irimia M."/>
            <person name="Maruyama S."/>
            <person name="Arias M.C."/>
            <person name="Ball S.G."/>
            <person name="Gile G.H."/>
            <person name="Hirakawa Y."/>
            <person name="Hopkins J.F."/>
            <person name="Rensing S.A."/>
            <person name="Schmutz J."/>
            <person name="Symeonidi A."/>
            <person name="Elias M."/>
            <person name="Eveleigh R.J."/>
            <person name="Herman E.K."/>
            <person name="Klute M.J."/>
            <person name="Nakayama T."/>
            <person name="Obornik M."/>
            <person name="Reyes-Prieto A."/>
            <person name="Armbrust E.V."/>
            <person name="Aves S.J."/>
            <person name="Beiko R.G."/>
            <person name="Coutinho P."/>
            <person name="Dacks J.B."/>
            <person name="Durnford D.G."/>
            <person name="Fast N.M."/>
            <person name="Green B.R."/>
            <person name="Grisdale C."/>
            <person name="Hempe F."/>
            <person name="Henrissat B."/>
            <person name="Hoppner M.P."/>
            <person name="Ishida K.-I."/>
            <person name="Kim E."/>
            <person name="Koreny L."/>
            <person name="Kroth P.G."/>
            <person name="Liu Y."/>
            <person name="Malik S.-B."/>
            <person name="Maier U.G."/>
            <person name="McRose D."/>
            <person name="Mock T."/>
            <person name="Neilson J.A."/>
            <person name="Onodera N.T."/>
            <person name="Poole A.M."/>
            <person name="Pritham E.J."/>
            <person name="Richards T.A."/>
            <person name="Rocap G."/>
            <person name="Roy S.W."/>
            <person name="Sarai C."/>
            <person name="Schaack S."/>
            <person name="Shirato S."/>
            <person name="Slamovits C.H."/>
            <person name="Spencer D.F."/>
            <person name="Suzuki S."/>
            <person name="Worden A.Z."/>
            <person name="Zauner S."/>
            <person name="Barry K."/>
            <person name="Bell C."/>
            <person name="Bharti A.K."/>
            <person name="Crow J.A."/>
            <person name="Grimwood J."/>
            <person name="Kramer R."/>
            <person name="Lindquist E."/>
            <person name="Lucas S."/>
            <person name="Salamov A."/>
            <person name="McFadden G.I."/>
            <person name="Lane C.E."/>
            <person name="Keeling P.J."/>
            <person name="Gray M.W."/>
            <person name="Grigoriev I.V."/>
            <person name="Archibald J.M."/>
        </authorList>
    </citation>
    <scope>NUCLEOTIDE SEQUENCE</scope>
    <source>
        <strain evidence="9">CCMP2712</strain>
    </source>
</reference>
<accession>L1I8Y4</accession>
<dbReference type="STRING" id="905079.L1I8Y4"/>
<dbReference type="Pfam" id="PF01490">
    <property type="entry name" value="Aa_trans"/>
    <property type="match status" value="1"/>
</dbReference>
<evidence type="ECO:0000313" key="8">
    <source>
        <dbReference type="EnsemblProtists" id="EKX32344"/>
    </source>
</evidence>
<dbReference type="PANTHER" id="PTHR22950:SF652">
    <property type="entry name" value="TRANSMEMBRANE AMINO ACID TRANSPORTER FAMILY PROTEIN"/>
    <property type="match status" value="1"/>
</dbReference>
<dbReference type="PaxDb" id="55529-EKX32344"/>
<feature type="transmembrane region" description="Helical" evidence="5">
    <location>
        <begin position="34"/>
        <end position="59"/>
    </location>
</feature>
<gene>
    <name evidence="7" type="ORF">GUITHDRAFT_82385</name>
</gene>
<reference evidence="7 9" key="1">
    <citation type="journal article" date="2012" name="Nature">
        <title>Algal genomes reveal evolutionary mosaicism and the fate of nucleomorphs.</title>
        <authorList>
            <consortium name="DOE Joint Genome Institute"/>
            <person name="Curtis B.A."/>
            <person name="Tanifuji G."/>
            <person name="Burki F."/>
            <person name="Gruber A."/>
            <person name="Irimia M."/>
            <person name="Maruyama S."/>
            <person name="Arias M.C."/>
            <person name="Ball S.G."/>
            <person name="Gile G.H."/>
            <person name="Hirakawa Y."/>
            <person name="Hopkins J.F."/>
            <person name="Kuo A."/>
            <person name="Rensing S.A."/>
            <person name="Schmutz J."/>
            <person name="Symeonidi A."/>
            <person name="Elias M."/>
            <person name="Eveleigh R.J."/>
            <person name="Herman E.K."/>
            <person name="Klute M.J."/>
            <person name="Nakayama T."/>
            <person name="Obornik M."/>
            <person name="Reyes-Prieto A."/>
            <person name="Armbrust E.V."/>
            <person name="Aves S.J."/>
            <person name="Beiko R.G."/>
            <person name="Coutinho P."/>
            <person name="Dacks J.B."/>
            <person name="Durnford D.G."/>
            <person name="Fast N.M."/>
            <person name="Green B.R."/>
            <person name="Grisdale C.J."/>
            <person name="Hempel F."/>
            <person name="Henrissat B."/>
            <person name="Hoppner M.P."/>
            <person name="Ishida K."/>
            <person name="Kim E."/>
            <person name="Koreny L."/>
            <person name="Kroth P.G."/>
            <person name="Liu Y."/>
            <person name="Malik S.B."/>
            <person name="Maier U.G."/>
            <person name="McRose D."/>
            <person name="Mock T."/>
            <person name="Neilson J.A."/>
            <person name="Onodera N.T."/>
            <person name="Poole A.M."/>
            <person name="Pritham E.J."/>
            <person name="Richards T.A."/>
            <person name="Rocap G."/>
            <person name="Roy S.W."/>
            <person name="Sarai C."/>
            <person name="Schaack S."/>
            <person name="Shirato S."/>
            <person name="Slamovits C.H."/>
            <person name="Spencer D.F."/>
            <person name="Suzuki S."/>
            <person name="Worden A.Z."/>
            <person name="Zauner S."/>
            <person name="Barry K."/>
            <person name="Bell C."/>
            <person name="Bharti A.K."/>
            <person name="Crow J.A."/>
            <person name="Grimwood J."/>
            <person name="Kramer R."/>
            <person name="Lindquist E."/>
            <person name="Lucas S."/>
            <person name="Salamov A."/>
            <person name="McFadden G.I."/>
            <person name="Lane C.E."/>
            <person name="Keeling P.J."/>
            <person name="Gray M.W."/>
            <person name="Grigoriev I.V."/>
            <person name="Archibald J.M."/>
        </authorList>
    </citation>
    <scope>NUCLEOTIDE SEQUENCE</scope>
    <source>
        <strain evidence="7 9">CCMP2712</strain>
    </source>
</reference>
<comment type="subcellular location">
    <subcellularLocation>
        <location evidence="1">Membrane</location>
        <topology evidence="1">Multi-pass membrane protein</topology>
    </subcellularLocation>
</comment>
<feature type="domain" description="Amino acid transporter transmembrane" evidence="6">
    <location>
        <begin position="5"/>
        <end position="367"/>
    </location>
</feature>
<feature type="transmembrane region" description="Helical" evidence="5">
    <location>
        <begin position="325"/>
        <end position="343"/>
    </location>
</feature>
<feature type="transmembrane region" description="Helical" evidence="5">
    <location>
        <begin position="122"/>
        <end position="141"/>
    </location>
</feature>
<evidence type="ECO:0000313" key="7">
    <source>
        <dbReference type="EMBL" id="EKX32344.1"/>
    </source>
</evidence>
<evidence type="ECO:0000313" key="9">
    <source>
        <dbReference type="Proteomes" id="UP000011087"/>
    </source>
</evidence>
<dbReference type="OrthoDB" id="28208at2759"/>
<feature type="transmembrane region" description="Helical" evidence="5">
    <location>
        <begin position="247"/>
        <end position="272"/>
    </location>
</feature>
<dbReference type="Proteomes" id="UP000011087">
    <property type="component" value="Unassembled WGS sequence"/>
</dbReference>
<dbReference type="EMBL" id="JH993195">
    <property type="protein sequence ID" value="EKX32344.1"/>
    <property type="molecule type" value="Genomic_DNA"/>
</dbReference>
<dbReference type="GO" id="GO:0016020">
    <property type="term" value="C:membrane"/>
    <property type="evidence" value="ECO:0007669"/>
    <property type="project" value="UniProtKB-SubCell"/>
</dbReference>
<dbReference type="InterPro" id="IPR013057">
    <property type="entry name" value="AA_transpt_TM"/>
</dbReference>
<feature type="transmembrane region" description="Helical" evidence="5">
    <location>
        <begin position="206"/>
        <end position="226"/>
    </location>
</feature>
<reference evidence="8" key="3">
    <citation type="submission" date="2016-03" db="UniProtKB">
        <authorList>
            <consortium name="EnsemblProtists"/>
        </authorList>
    </citation>
    <scope>IDENTIFICATION</scope>
</reference>
<keyword evidence="3 5" id="KW-1133">Transmembrane helix</keyword>
<dbReference type="RefSeq" id="XP_005819324.1">
    <property type="nucleotide sequence ID" value="XM_005819267.1"/>
</dbReference>
<name>L1I8Y4_GUITC</name>
<feature type="transmembrane region" description="Helical" evidence="5">
    <location>
        <begin position="284"/>
        <end position="304"/>
    </location>
</feature>
<dbReference type="HOGENOM" id="CLU_032959_0_0_1"/>
<evidence type="ECO:0000256" key="4">
    <source>
        <dbReference type="ARBA" id="ARBA00023136"/>
    </source>
</evidence>
<sequence length="368" mass="39431">MGGCVSNLIKNIVGSGVLCLAGGVAAFSDQRQTLVLALGIAFTFAAIAGYCFAMIGKVCEMTGAKSYTEGWAKTVGESTAWIPNLIVVFKTWSACLIYSMIIGDLFSDLAITAGVSQVAGVAVNRNSILLVAHLFGLLPLCLLRSFTFLSYASFLGIGGLLFTAFFMILRLVEGSYAPGGVFFNQLVATGGKNVVVSSFDVMGTKLIKSLILISMLTNSYLCHYNAPKFLRELKDATRKRFDTLTYSSFFGAFLMNAIYMVAGFLTFGGMSYGLILNNYATSDLLATISRGAIGSSILLGYALTFDGFRTSILEFMKVKEPTQKLKDVIACVFIASVCAGSMILRDLGVVVSFLGALLGSFVIYVFPR</sequence>
<dbReference type="KEGG" id="gtt:GUITHDRAFT_82385"/>
<dbReference type="GO" id="GO:0015179">
    <property type="term" value="F:L-amino acid transmembrane transporter activity"/>
    <property type="evidence" value="ECO:0007669"/>
    <property type="project" value="TreeGrafter"/>
</dbReference>
<feature type="transmembrane region" description="Helical" evidence="5">
    <location>
        <begin position="80"/>
        <end position="102"/>
    </location>
</feature>
<organism evidence="7">
    <name type="scientific">Guillardia theta (strain CCMP2712)</name>
    <name type="common">Cryptophyte</name>
    <dbReference type="NCBI Taxonomy" id="905079"/>
    <lineage>
        <taxon>Eukaryota</taxon>
        <taxon>Cryptophyceae</taxon>
        <taxon>Pyrenomonadales</taxon>
        <taxon>Geminigeraceae</taxon>
        <taxon>Guillardia</taxon>
    </lineage>
</organism>
<evidence type="ECO:0000256" key="3">
    <source>
        <dbReference type="ARBA" id="ARBA00022989"/>
    </source>
</evidence>
<dbReference type="OMA" id="RQFTISI"/>
<keyword evidence="9" id="KW-1185">Reference proteome</keyword>
<keyword evidence="4 5" id="KW-0472">Membrane</keyword>
<protein>
    <recommendedName>
        <fullName evidence="6">Amino acid transporter transmembrane domain-containing protein</fullName>
    </recommendedName>
</protein>
<dbReference type="GeneID" id="17289073"/>
<feature type="transmembrane region" description="Helical" evidence="5">
    <location>
        <begin position="349"/>
        <end position="366"/>
    </location>
</feature>
<evidence type="ECO:0000256" key="2">
    <source>
        <dbReference type="ARBA" id="ARBA00022692"/>
    </source>
</evidence>
<evidence type="ECO:0000256" key="1">
    <source>
        <dbReference type="ARBA" id="ARBA00004141"/>
    </source>
</evidence>
<dbReference type="EnsemblProtists" id="EKX32344">
    <property type="protein sequence ID" value="EKX32344"/>
    <property type="gene ID" value="GUITHDRAFT_82385"/>
</dbReference>
<evidence type="ECO:0000256" key="5">
    <source>
        <dbReference type="SAM" id="Phobius"/>
    </source>
</evidence>
<feature type="transmembrane region" description="Helical" evidence="5">
    <location>
        <begin position="12"/>
        <end position="28"/>
    </location>
</feature>
<dbReference type="AlphaFoldDB" id="L1I8Y4"/>
<proteinExistence type="predicted"/>
<dbReference type="PANTHER" id="PTHR22950">
    <property type="entry name" value="AMINO ACID TRANSPORTER"/>
    <property type="match status" value="1"/>
</dbReference>